<dbReference type="AlphaFoldDB" id="A0A0E9VS89"/>
<reference evidence="1" key="1">
    <citation type="submission" date="2014-11" db="EMBL/GenBank/DDBJ databases">
        <authorList>
            <person name="Amaro Gonzalez C."/>
        </authorList>
    </citation>
    <scope>NUCLEOTIDE SEQUENCE</scope>
</reference>
<accession>A0A0E9VS89</accession>
<protein>
    <submittedName>
        <fullName evidence="1">Uncharacterized protein</fullName>
    </submittedName>
</protein>
<organism evidence="1">
    <name type="scientific">Anguilla anguilla</name>
    <name type="common">European freshwater eel</name>
    <name type="synonym">Muraena anguilla</name>
    <dbReference type="NCBI Taxonomy" id="7936"/>
    <lineage>
        <taxon>Eukaryota</taxon>
        <taxon>Metazoa</taxon>
        <taxon>Chordata</taxon>
        <taxon>Craniata</taxon>
        <taxon>Vertebrata</taxon>
        <taxon>Euteleostomi</taxon>
        <taxon>Actinopterygii</taxon>
        <taxon>Neopterygii</taxon>
        <taxon>Teleostei</taxon>
        <taxon>Anguilliformes</taxon>
        <taxon>Anguillidae</taxon>
        <taxon>Anguilla</taxon>
    </lineage>
</organism>
<dbReference type="EMBL" id="GBXM01027583">
    <property type="protein sequence ID" value="JAH80994.1"/>
    <property type="molecule type" value="Transcribed_RNA"/>
</dbReference>
<proteinExistence type="predicted"/>
<name>A0A0E9VS89_ANGAN</name>
<sequence>MFCVDRSTVTYRFSSLTFLAEI</sequence>
<evidence type="ECO:0000313" key="1">
    <source>
        <dbReference type="EMBL" id="JAH80994.1"/>
    </source>
</evidence>
<reference evidence="1" key="2">
    <citation type="journal article" date="2015" name="Fish Shellfish Immunol.">
        <title>Early steps in the European eel (Anguilla anguilla)-Vibrio vulnificus interaction in the gills: Role of the RtxA13 toxin.</title>
        <authorList>
            <person name="Callol A."/>
            <person name="Pajuelo D."/>
            <person name="Ebbesson L."/>
            <person name="Teles M."/>
            <person name="MacKenzie S."/>
            <person name="Amaro C."/>
        </authorList>
    </citation>
    <scope>NUCLEOTIDE SEQUENCE</scope>
</reference>